<feature type="chain" id="PRO_5030100240" description="DUF5666 domain-containing protein" evidence="1">
    <location>
        <begin position="24"/>
        <end position="92"/>
    </location>
</feature>
<keyword evidence="3" id="KW-1185">Reference proteome</keyword>
<dbReference type="EMBL" id="SOBT01000008">
    <property type="protein sequence ID" value="TDU32363.1"/>
    <property type="molecule type" value="Genomic_DNA"/>
</dbReference>
<dbReference type="OrthoDB" id="9256166at2"/>
<feature type="signal peptide" evidence="1">
    <location>
        <begin position="1"/>
        <end position="23"/>
    </location>
</feature>
<dbReference type="Proteomes" id="UP000295341">
    <property type="component" value="Unassembled WGS sequence"/>
</dbReference>
<gene>
    <name evidence="2" type="ORF">DFR24_1757</name>
</gene>
<evidence type="ECO:0000313" key="3">
    <source>
        <dbReference type="Proteomes" id="UP000295341"/>
    </source>
</evidence>
<organism evidence="2 3">
    <name type="scientific">Panacagrimonas perspica</name>
    <dbReference type="NCBI Taxonomy" id="381431"/>
    <lineage>
        <taxon>Bacteria</taxon>
        <taxon>Pseudomonadati</taxon>
        <taxon>Pseudomonadota</taxon>
        <taxon>Gammaproteobacteria</taxon>
        <taxon>Nevskiales</taxon>
        <taxon>Nevskiaceae</taxon>
        <taxon>Panacagrimonas</taxon>
    </lineage>
</organism>
<comment type="caution">
    <text evidence="2">The sequence shown here is derived from an EMBL/GenBank/DDBJ whole genome shotgun (WGS) entry which is preliminary data.</text>
</comment>
<name>A0A4S3KAT8_9GAMM</name>
<evidence type="ECO:0008006" key="4">
    <source>
        <dbReference type="Google" id="ProtNLM"/>
    </source>
</evidence>
<reference evidence="2 3" key="1">
    <citation type="submission" date="2019-03" db="EMBL/GenBank/DDBJ databases">
        <title>Genomic Encyclopedia of Type Strains, Phase IV (KMG-IV): sequencing the most valuable type-strain genomes for metagenomic binning, comparative biology and taxonomic classification.</title>
        <authorList>
            <person name="Goeker M."/>
        </authorList>
    </citation>
    <scope>NUCLEOTIDE SEQUENCE [LARGE SCALE GENOMIC DNA]</scope>
    <source>
        <strain evidence="2 3">DSM 26377</strain>
    </source>
</reference>
<dbReference type="AlphaFoldDB" id="A0A4S3KAT8"/>
<protein>
    <recommendedName>
        <fullName evidence="4">DUF5666 domain-containing protein</fullName>
    </recommendedName>
</protein>
<dbReference type="RefSeq" id="WP_133880869.1">
    <property type="nucleotide sequence ID" value="NZ_MWIN01000001.1"/>
</dbReference>
<dbReference type="Gene3D" id="2.30.30.100">
    <property type="match status" value="1"/>
</dbReference>
<accession>A0A4S3KAT8</accession>
<proteinExistence type="predicted"/>
<evidence type="ECO:0000313" key="2">
    <source>
        <dbReference type="EMBL" id="TDU32363.1"/>
    </source>
</evidence>
<keyword evidence="1" id="KW-0732">Signal</keyword>
<evidence type="ECO:0000256" key="1">
    <source>
        <dbReference type="SAM" id="SignalP"/>
    </source>
</evidence>
<sequence length="92" mass="9854">MKNYFLASVVAASLSLLSLSAVAKDEAMASILKDRNGKKVTVVLQSGTELSGKIKDVGSNTLTLTELSGKEFFDAVVDLDDISAVQYRAREN</sequence>